<dbReference type="Proteomes" id="UP001232992">
    <property type="component" value="Unassembled WGS sequence"/>
</dbReference>
<gene>
    <name evidence="1" type="ORF">PMH09_01925</name>
</gene>
<keyword evidence="2" id="KW-1185">Reference proteome</keyword>
<dbReference type="RefSeq" id="WP_283756591.1">
    <property type="nucleotide sequence ID" value="NZ_JAQOSQ010000001.1"/>
</dbReference>
<name>A0ABT7BT22_9CYAN</name>
<accession>A0ABT7BT22</accession>
<proteinExistence type="predicted"/>
<protein>
    <submittedName>
        <fullName evidence="1">Uncharacterized protein</fullName>
    </submittedName>
</protein>
<dbReference type="EMBL" id="JAQOSQ010000001">
    <property type="protein sequence ID" value="MDJ1181942.1"/>
    <property type="molecule type" value="Genomic_DNA"/>
</dbReference>
<reference evidence="1 2" key="1">
    <citation type="submission" date="2023-01" db="EMBL/GenBank/DDBJ databases">
        <title>Novel diversity within Roseofilum (Cyanobacteria; Desertifilaceae) from marine benthic mats with descriptions of four novel species.</title>
        <authorList>
            <person name="Wang Y."/>
            <person name="Berthold D.E."/>
            <person name="Hu J."/>
            <person name="Lefler F.W."/>
            <person name="Laughinghouse H.D. IV."/>
        </authorList>
    </citation>
    <scope>NUCLEOTIDE SEQUENCE [LARGE SCALE GENOMIC DNA]</scope>
    <source>
        <strain evidence="1 2">BLCC-M143</strain>
    </source>
</reference>
<evidence type="ECO:0000313" key="1">
    <source>
        <dbReference type="EMBL" id="MDJ1181942.1"/>
    </source>
</evidence>
<evidence type="ECO:0000313" key="2">
    <source>
        <dbReference type="Proteomes" id="UP001232992"/>
    </source>
</evidence>
<comment type="caution">
    <text evidence="1">The sequence shown here is derived from an EMBL/GenBank/DDBJ whole genome shotgun (WGS) entry which is preliminary data.</text>
</comment>
<sequence length="131" mass="14782">MPQNYTNIDLAMAAMNHPKGDEILALVDRLVQKSAAFDSATNDSPVFTTVEVTTNSTDLSSDRVLNYTKLPRKIELWYQGVDLNDSQLLEVAAQYPQRLGTAISAWLRWANGTHVEYPTLSLIKAIERDWR</sequence>
<organism evidence="1 2">
    <name type="scientific">Roseofilum casamattae BLCC-M143</name>
    <dbReference type="NCBI Taxonomy" id="3022442"/>
    <lineage>
        <taxon>Bacteria</taxon>
        <taxon>Bacillati</taxon>
        <taxon>Cyanobacteriota</taxon>
        <taxon>Cyanophyceae</taxon>
        <taxon>Desertifilales</taxon>
        <taxon>Desertifilaceae</taxon>
        <taxon>Roseofilum</taxon>
        <taxon>Roseofilum casamattae</taxon>
    </lineage>
</organism>